<dbReference type="Gene3D" id="1.20.1740.10">
    <property type="entry name" value="Amino acid/polyamine transporter I"/>
    <property type="match status" value="1"/>
</dbReference>
<gene>
    <name evidence="7" type="ORF">LEP1GSC195_1238</name>
</gene>
<name>R9A819_9LEPT</name>
<evidence type="ECO:0000256" key="5">
    <source>
        <dbReference type="ARBA" id="ARBA00023136"/>
    </source>
</evidence>
<dbReference type="OrthoDB" id="9762947at2"/>
<dbReference type="PANTHER" id="PTHR45649">
    <property type="entry name" value="AMINO-ACID PERMEASE BAT1"/>
    <property type="match status" value="1"/>
</dbReference>
<feature type="transmembrane region" description="Helical" evidence="6">
    <location>
        <begin position="61"/>
        <end position="82"/>
    </location>
</feature>
<evidence type="ECO:0000256" key="2">
    <source>
        <dbReference type="ARBA" id="ARBA00022448"/>
    </source>
</evidence>
<feature type="transmembrane region" description="Helical" evidence="6">
    <location>
        <begin position="142"/>
        <end position="161"/>
    </location>
</feature>
<evidence type="ECO:0000256" key="1">
    <source>
        <dbReference type="ARBA" id="ARBA00004141"/>
    </source>
</evidence>
<evidence type="ECO:0000313" key="8">
    <source>
        <dbReference type="Proteomes" id="UP000013984"/>
    </source>
</evidence>
<dbReference type="PIRSF" id="PIRSF006060">
    <property type="entry name" value="AA_transporter"/>
    <property type="match status" value="1"/>
</dbReference>
<evidence type="ECO:0000256" key="3">
    <source>
        <dbReference type="ARBA" id="ARBA00022692"/>
    </source>
</evidence>
<comment type="caution">
    <text evidence="7">The sequence shown here is derived from an EMBL/GenBank/DDBJ whole genome shotgun (WGS) entry which is preliminary data.</text>
</comment>
<feature type="transmembrane region" description="Helical" evidence="6">
    <location>
        <begin position="413"/>
        <end position="434"/>
    </location>
</feature>
<keyword evidence="8" id="KW-1185">Reference proteome</keyword>
<protein>
    <submittedName>
        <fullName evidence="7">Amino acid permease</fullName>
    </submittedName>
</protein>
<dbReference type="PANTHER" id="PTHR45649:SF26">
    <property type="entry name" value="OS04G0435100 PROTEIN"/>
    <property type="match status" value="1"/>
</dbReference>
<feature type="transmembrane region" description="Helical" evidence="6">
    <location>
        <begin position="32"/>
        <end position="55"/>
    </location>
</feature>
<feature type="transmembrane region" description="Helical" evidence="6">
    <location>
        <begin position="350"/>
        <end position="372"/>
    </location>
</feature>
<feature type="transmembrane region" description="Helical" evidence="6">
    <location>
        <begin position="378"/>
        <end position="401"/>
    </location>
</feature>
<keyword evidence="3 6" id="KW-0812">Transmembrane</keyword>
<dbReference type="EMBL" id="AOGZ02000008">
    <property type="protein sequence ID" value="EOQ98266.1"/>
    <property type="molecule type" value="Genomic_DNA"/>
</dbReference>
<evidence type="ECO:0000256" key="4">
    <source>
        <dbReference type="ARBA" id="ARBA00022989"/>
    </source>
</evidence>
<feature type="transmembrane region" description="Helical" evidence="6">
    <location>
        <begin position="103"/>
        <end position="130"/>
    </location>
</feature>
<proteinExistence type="predicted"/>
<feature type="transmembrane region" description="Helical" evidence="6">
    <location>
        <begin position="446"/>
        <end position="469"/>
    </location>
</feature>
<feature type="transmembrane region" description="Helical" evidence="6">
    <location>
        <begin position="211"/>
        <end position="229"/>
    </location>
</feature>
<keyword evidence="5 6" id="KW-0472">Membrane</keyword>
<dbReference type="RefSeq" id="WP_015680187.1">
    <property type="nucleotide sequence ID" value="NZ_AOGZ02000008.1"/>
</dbReference>
<feature type="transmembrane region" description="Helical" evidence="6">
    <location>
        <begin position="168"/>
        <end position="191"/>
    </location>
</feature>
<evidence type="ECO:0000313" key="7">
    <source>
        <dbReference type="EMBL" id="EOQ98266.1"/>
    </source>
</evidence>
<comment type="subcellular location">
    <subcellularLocation>
        <location evidence="1">Membrane</location>
        <topology evidence="1">Multi-pass membrane protein</topology>
    </subcellularLocation>
</comment>
<keyword evidence="2" id="KW-0813">Transport</keyword>
<accession>R9A819</accession>
<keyword evidence="4 6" id="KW-1133">Transmembrane helix</keyword>
<dbReference type="Proteomes" id="UP000013984">
    <property type="component" value="Unassembled WGS sequence"/>
</dbReference>
<evidence type="ECO:0000256" key="6">
    <source>
        <dbReference type="SAM" id="Phobius"/>
    </source>
</evidence>
<organism evidence="7 8">
    <name type="scientific">Leptospira wolbachii serovar Codice str. CDC</name>
    <dbReference type="NCBI Taxonomy" id="1218599"/>
    <lineage>
        <taxon>Bacteria</taxon>
        <taxon>Pseudomonadati</taxon>
        <taxon>Spirochaetota</taxon>
        <taxon>Spirochaetia</taxon>
        <taxon>Leptospirales</taxon>
        <taxon>Leptospiraceae</taxon>
        <taxon>Leptospira</taxon>
    </lineage>
</organism>
<reference evidence="7" key="1">
    <citation type="submission" date="2013-04" db="EMBL/GenBank/DDBJ databases">
        <authorList>
            <person name="Harkins D.M."/>
            <person name="Durkin A.S."/>
            <person name="Brinkac L.M."/>
            <person name="Haft D.H."/>
            <person name="Selengut J.D."/>
            <person name="Sanka R."/>
            <person name="DePew J."/>
            <person name="Purushe J."/>
            <person name="Galloway R.L."/>
            <person name="Vinetz J.M."/>
            <person name="Sutton G.G."/>
            <person name="Nierman W.C."/>
            <person name="Fouts D.E."/>
        </authorList>
    </citation>
    <scope>NUCLEOTIDE SEQUENCE [LARGE SCALE GENOMIC DNA]</scope>
    <source>
        <strain evidence="7">CDC</strain>
    </source>
</reference>
<dbReference type="AlphaFoldDB" id="R9A819"/>
<dbReference type="GO" id="GO:0022857">
    <property type="term" value="F:transmembrane transporter activity"/>
    <property type="evidence" value="ECO:0007669"/>
    <property type="project" value="InterPro"/>
</dbReference>
<dbReference type="Pfam" id="PF13520">
    <property type="entry name" value="AA_permease_2"/>
    <property type="match status" value="1"/>
</dbReference>
<feature type="transmembrane region" description="Helical" evidence="6">
    <location>
        <begin position="250"/>
        <end position="272"/>
    </location>
</feature>
<dbReference type="STRING" id="1218599.LEP1GSC195_1238"/>
<sequence>MNQKSMDRDSAQLEALGLKSEFERSMSFWENFSLGFTYLSPVVGVYSVFALAIQAGGPPMIWNYLLVGFGQFLVCLVFGEIVSQYPISGGIYPWALRLVGERWAWMSAWVYAWALFTTVAAVAVGGAPFLNQLLGVEFGNSGFIWIAILMILCSTILNLSGTRLLAQVAFFGFLCELIGAVVVGGYLLIFAKVNSISILWNTFSFGEGINYFPAFLASSVAAMFCYYGFEACGDVAEETPNASSAIPKSMRMTVYIGGGAATFVCLALLLALPNVDKAISGVDSDPVTTTLVSAMGLVGYRMVIVVVMVSFLSCLLSLQAAASRLLFSFARDGMIFGSKYLNHLSKSGKVPVNALLITGLIPILIASMGHWLQDAVTTIISFASAGIYIAFQMVILAALYARYHGWKPKGSFTLGRLGVWINALALFYGITAVANMVWPRTPDEPWFINYGMIFTTLVVISSGLLYLLIAKPHLQRKTS</sequence>
<dbReference type="InterPro" id="IPR002293">
    <property type="entry name" value="AA/rel_permease1"/>
</dbReference>
<dbReference type="GO" id="GO:0016020">
    <property type="term" value="C:membrane"/>
    <property type="evidence" value="ECO:0007669"/>
    <property type="project" value="UniProtKB-SubCell"/>
</dbReference>